<dbReference type="AlphaFoldDB" id="A0A5A7PMY8"/>
<organism evidence="1 2">
    <name type="scientific">Striga asiatica</name>
    <name type="common">Asiatic witchweed</name>
    <name type="synonym">Buchnera asiatica</name>
    <dbReference type="NCBI Taxonomy" id="4170"/>
    <lineage>
        <taxon>Eukaryota</taxon>
        <taxon>Viridiplantae</taxon>
        <taxon>Streptophyta</taxon>
        <taxon>Embryophyta</taxon>
        <taxon>Tracheophyta</taxon>
        <taxon>Spermatophyta</taxon>
        <taxon>Magnoliopsida</taxon>
        <taxon>eudicotyledons</taxon>
        <taxon>Gunneridae</taxon>
        <taxon>Pentapetalae</taxon>
        <taxon>asterids</taxon>
        <taxon>lamiids</taxon>
        <taxon>Lamiales</taxon>
        <taxon>Orobanchaceae</taxon>
        <taxon>Buchnereae</taxon>
        <taxon>Striga</taxon>
    </lineage>
</organism>
<keyword evidence="1" id="KW-0418">Kinase</keyword>
<dbReference type="EMBL" id="BKCP01004861">
    <property type="protein sequence ID" value="GER34285.1"/>
    <property type="molecule type" value="Genomic_DNA"/>
</dbReference>
<keyword evidence="2" id="KW-1185">Reference proteome</keyword>
<evidence type="ECO:0000313" key="1">
    <source>
        <dbReference type="EMBL" id="GER34285.1"/>
    </source>
</evidence>
<dbReference type="GO" id="GO:0016301">
    <property type="term" value="F:kinase activity"/>
    <property type="evidence" value="ECO:0007669"/>
    <property type="project" value="UniProtKB-KW"/>
</dbReference>
<gene>
    <name evidence="1" type="ORF">STAS_10494</name>
</gene>
<name>A0A5A7PMY8_STRAF</name>
<comment type="caution">
    <text evidence="1">The sequence shown here is derived from an EMBL/GenBank/DDBJ whole genome shotgun (WGS) entry which is preliminary data.</text>
</comment>
<keyword evidence="1" id="KW-0808">Transferase</keyword>
<evidence type="ECO:0000313" key="2">
    <source>
        <dbReference type="Proteomes" id="UP000325081"/>
    </source>
</evidence>
<proteinExistence type="predicted"/>
<reference evidence="2" key="1">
    <citation type="journal article" date="2019" name="Curr. Biol.">
        <title>Genome Sequence of Striga asiatica Provides Insight into the Evolution of Plant Parasitism.</title>
        <authorList>
            <person name="Yoshida S."/>
            <person name="Kim S."/>
            <person name="Wafula E.K."/>
            <person name="Tanskanen J."/>
            <person name="Kim Y.M."/>
            <person name="Honaas L."/>
            <person name="Yang Z."/>
            <person name="Spallek T."/>
            <person name="Conn C.E."/>
            <person name="Ichihashi Y."/>
            <person name="Cheong K."/>
            <person name="Cui S."/>
            <person name="Der J.P."/>
            <person name="Gundlach H."/>
            <person name="Jiao Y."/>
            <person name="Hori C."/>
            <person name="Ishida J.K."/>
            <person name="Kasahara H."/>
            <person name="Kiba T."/>
            <person name="Kim M.S."/>
            <person name="Koo N."/>
            <person name="Laohavisit A."/>
            <person name="Lee Y.H."/>
            <person name="Lumba S."/>
            <person name="McCourt P."/>
            <person name="Mortimer J.C."/>
            <person name="Mutuku J.M."/>
            <person name="Nomura T."/>
            <person name="Sasaki-Sekimoto Y."/>
            <person name="Seto Y."/>
            <person name="Wang Y."/>
            <person name="Wakatake T."/>
            <person name="Sakakibara H."/>
            <person name="Demura T."/>
            <person name="Yamaguchi S."/>
            <person name="Yoneyama K."/>
            <person name="Manabe R.I."/>
            <person name="Nelson D.C."/>
            <person name="Schulman A.H."/>
            <person name="Timko M.P."/>
            <person name="dePamphilis C.W."/>
            <person name="Choi D."/>
            <person name="Shirasu K."/>
        </authorList>
    </citation>
    <scope>NUCLEOTIDE SEQUENCE [LARGE SCALE GENOMIC DNA]</scope>
    <source>
        <strain evidence="2">cv. UVA1</strain>
    </source>
</reference>
<sequence length="144" mass="14912">MIGTPSPIFLILVASSPNPNPRLSILFFATILSFLCKASILCLSSSRLVADFDWVSGRALGNPSGITRIGDYSIGRLDLSGEVVEEGLPVGEGDGGDAESASVLDVVGVLEVVVGDEVDEGLKRVAARVLRVLGAVGGLDGSWE</sequence>
<accession>A0A5A7PMY8</accession>
<dbReference type="Proteomes" id="UP000325081">
    <property type="component" value="Unassembled WGS sequence"/>
</dbReference>
<protein>
    <submittedName>
        <fullName evidence="1">Phosphatidylinositol-4-phosphate 5-kinase family protein</fullName>
    </submittedName>
</protein>